<gene>
    <name evidence="2" type="ORF">FB474_3702</name>
</gene>
<dbReference type="InterPro" id="IPR029063">
    <property type="entry name" value="SAM-dependent_MTases_sf"/>
</dbReference>
<reference evidence="2 3" key="1">
    <citation type="submission" date="2019-06" db="EMBL/GenBank/DDBJ databases">
        <title>Sequencing the genomes of 1000 actinobacteria strains.</title>
        <authorList>
            <person name="Klenk H.-P."/>
        </authorList>
    </citation>
    <scope>NUCLEOTIDE SEQUENCE [LARGE SCALE GENOMIC DNA]</scope>
    <source>
        <strain evidence="2 3">DSM 18082</strain>
    </source>
</reference>
<dbReference type="Proteomes" id="UP000319514">
    <property type="component" value="Unassembled WGS sequence"/>
</dbReference>
<dbReference type="EMBL" id="VFOQ01000002">
    <property type="protein sequence ID" value="TQL56936.1"/>
    <property type="molecule type" value="Genomic_DNA"/>
</dbReference>
<organism evidence="2 3">
    <name type="scientific">Oryzihumus leptocrescens</name>
    <dbReference type="NCBI Taxonomy" id="297536"/>
    <lineage>
        <taxon>Bacteria</taxon>
        <taxon>Bacillati</taxon>
        <taxon>Actinomycetota</taxon>
        <taxon>Actinomycetes</taxon>
        <taxon>Micrococcales</taxon>
        <taxon>Intrasporangiaceae</taxon>
        <taxon>Oryzihumus</taxon>
    </lineage>
</organism>
<accession>A0A542Z9B7</accession>
<dbReference type="CDD" id="cd02440">
    <property type="entry name" value="AdoMet_MTases"/>
    <property type="match status" value="1"/>
</dbReference>
<dbReference type="GO" id="GO:0032259">
    <property type="term" value="P:methylation"/>
    <property type="evidence" value="ECO:0007669"/>
    <property type="project" value="UniProtKB-KW"/>
</dbReference>
<keyword evidence="3" id="KW-1185">Reference proteome</keyword>
<dbReference type="Gene3D" id="3.40.50.150">
    <property type="entry name" value="Vaccinia Virus protein VP39"/>
    <property type="match status" value="1"/>
</dbReference>
<comment type="caution">
    <text evidence="2">The sequence shown here is derived from an EMBL/GenBank/DDBJ whole genome shotgun (WGS) entry which is preliminary data.</text>
</comment>
<proteinExistence type="predicted"/>
<feature type="domain" description="Methyltransferase type 11" evidence="1">
    <location>
        <begin position="36"/>
        <end position="127"/>
    </location>
</feature>
<dbReference type="AlphaFoldDB" id="A0A542Z9B7"/>
<dbReference type="SUPFAM" id="SSF53335">
    <property type="entry name" value="S-adenosyl-L-methionine-dependent methyltransferases"/>
    <property type="match status" value="1"/>
</dbReference>
<evidence type="ECO:0000313" key="2">
    <source>
        <dbReference type="EMBL" id="TQL56936.1"/>
    </source>
</evidence>
<protein>
    <submittedName>
        <fullName evidence="2">Methyltransferase family protein</fullName>
    </submittedName>
</protein>
<keyword evidence="2" id="KW-0808">Transferase</keyword>
<dbReference type="GO" id="GO:0008757">
    <property type="term" value="F:S-adenosylmethionine-dependent methyltransferase activity"/>
    <property type="evidence" value="ECO:0007669"/>
    <property type="project" value="InterPro"/>
</dbReference>
<sequence>MFDELAEDYDQVLPLCARFGEQVLELIDDDSGAELLDVGAGRGAVALAAASRGWHVTAVDASSQMVDHLRAADPDMVVRLMDAHALALPDDSVDVAVAALLLHCVDDPAQVLAEMVRVTRPGGQVVITVPGPVDDGGRWDRFYEVGAGFRPAPGAVQVARPIDVDRLVAGAGLEDAWMGSLEVRLPVSSPRELWEWQMSHGFVGFFRSLAPGDQVELERRAIDELWRMHDDGGIELHRGADVHIARVRR</sequence>
<name>A0A542Z9B7_9MICO</name>
<dbReference type="Pfam" id="PF08241">
    <property type="entry name" value="Methyltransf_11"/>
    <property type="match status" value="1"/>
</dbReference>
<keyword evidence="2" id="KW-0489">Methyltransferase</keyword>
<dbReference type="InterPro" id="IPR013216">
    <property type="entry name" value="Methyltransf_11"/>
</dbReference>
<evidence type="ECO:0000259" key="1">
    <source>
        <dbReference type="Pfam" id="PF08241"/>
    </source>
</evidence>
<dbReference type="PANTHER" id="PTHR43591">
    <property type="entry name" value="METHYLTRANSFERASE"/>
    <property type="match status" value="1"/>
</dbReference>
<evidence type="ECO:0000313" key="3">
    <source>
        <dbReference type="Proteomes" id="UP000319514"/>
    </source>
</evidence>